<gene>
    <name evidence="3" type="ORF">BJ508DRAFT_321320</name>
</gene>
<dbReference type="AlphaFoldDB" id="A0A3N4IKS6"/>
<name>A0A3N4IKS6_ASCIM</name>
<feature type="transmembrane region" description="Helical" evidence="2">
    <location>
        <begin position="207"/>
        <end position="227"/>
    </location>
</feature>
<evidence type="ECO:0000256" key="1">
    <source>
        <dbReference type="SAM" id="MobiDB-lite"/>
    </source>
</evidence>
<evidence type="ECO:0000313" key="4">
    <source>
        <dbReference type="Proteomes" id="UP000275078"/>
    </source>
</evidence>
<dbReference type="OrthoDB" id="72269at2759"/>
<evidence type="ECO:0000256" key="2">
    <source>
        <dbReference type="SAM" id="Phobius"/>
    </source>
</evidence>
<reference evidence="3 4" key="1">
    <citation type="journal article" date="2018" name="Nat. Ecol. Evol.">
        <title>Pezizomycetes genomes reveal the molecular basis of ectomycorrhizal truffle lifestyle.</title>
        <authorList>
            <person name="Murat C."/>
            <person name="Payen T."/>
            <person name="Noel B."/>
            <person name="Kuo A."/>
            <person name="Morin E."/>
            <person name="Chen J."/>
            <person name="Kohler A."/>
            <person name="Krizsan K."/>
            <person name="Balestrini R."/>
            <person name="Da Silva C."/>
            <person name="Montanini B."/>
            <person name="Hainaut M."/>
            <person name="Levati E."/>
            <person name="Barry K.W."/>
            <person name="Belfiori B."/>
            <person name="Cichocki N."/>
            <person name="Clum A."/>
            <person name="Dockter R.B."/>
            <person name="Fauchery L."/>
            <person name="Guy J."/>
            <person name="Iotti M."/>
            <person name="Le Tacon F."/>
            <person name="Lindquist E.A."/>
            <person name="Lipzen A."/>
            <person name="Malagnac F."/>
            <person name="Mello A."/>
            <person name="Molinier V."/>
            <person name="Miyauchi S."/>
            <person name="Poulain J."/>
            <person name="Riccioni C."/>
            <person name="Rubini A."/>
            <person name="Sitrit Y."/>
            <person name="Splivallo R."/>
            <person name="Traeger S."/>
            <person name="Wang M."/>
            <person name="Zifcakova L."/>
            <person name="Wipf D."/>
            <person name="Zambonelli A."/>
            <person name="Paolocci F."/>
            <person name="Nowrousian M."/>
            <person name="Ottonello S."/>
            <person name="Baldrian P."/>
            <person name="Spatafora J.W."/>
            <person name="Henrissat B."/>
            <person name="Nagy L.G."/>
            <person name="Aury J.M."/>
            <person name="Wincker P."/>
            <person name="Grigoriev I.V."/>
            <person name="Bonfante P."/>
            <person name="Martin F.M."/>
        </authorList>
    </citation>
    <scope>NUCLEOTIDE SEQUENCE [LARGE SCALE GENOMIC DNA]</scope>
    <source>
        <strain evidence="3 4">RN42</strain>
    </source>
</reference>
<organism evidence="3 4">
    <name type="scientific">Ascobolus immersus RN42</name>
    <dbReference type="NCBI Taxonomy" id="1160509"/>
    <lineage>
        <taxon>Eukaryota</taxon>
        <taxon>Fungi</taxon>
        <taxon>Dikarya</taxon>
        <taxon>Ascomycota</taxon>
        <taxon>Pezizomycotina</taxon>
        <taxon>Pezizomycetes</taxon>
        <taxon>Pezizales</taxon>
        <taxon>Ascobolaceae</taxon>
        <taxon>Ascobolus</taxon>
    </lineage>
</organism>
<feature type="region of interest" description="Disordered" evidence="1">
    <location>
        <begin position="357"/>
        <end position="382"/>
    </location>
</feature>
<feature type="transmembrane region" description="Helical" evidence="2">
    <location>
        <begin position="16"/>
        <end position="35"/>
    </location>
</feature>
<sequence>MAARKPTDHDMGNTRLFLRSLLIPLFATSVYVLWIRDSGFFQHISKAINTGHQIDGEPVRTHYTGITKLDDLLTIFVTFYYPLVSKAGQDMFGDWLVGDMLPTTILFTVACLAEGYRERQGNGYRRWWIALPGLWMLSYQLFGTSVIMPLFAFLHLGGSPASTAKLATPVSSRIAAGLIPAAFIGGFAPMLATILPLGLDSNVMQKVIAGCQLYPLLIAVILAMFYYQPGDKSKKGVLTNSYLFLAFIATVVRIVTLFRLQQTGEFFKWAKQLWWLDFSETATPVGATALFLKYDALITGIAGIIWVGILASDAGVKDVWAMLAICGVVGGPGAAMGAGLFMREGRIAGLAKAEERRKLRDSDQAGYGTATPAVPAGDVRAE</sequence>
<feature type="transmembrane region" description="Helical" evidence="2">
    <location>
        <begin position="174"/>
        <end position="195"/>
    </location>
</feature>
<feature type="transmembrane region" description="Helical" evidence="2">
    <location>
        <begin position="128"/>
        <end position="154"/>
    </location>
</feature>
<keyword evidence="2" id="KW-0472">Membrane</keyword>
<keyword evidence="4" id="KW-1185">Reference proteome</keyword>
<feature type="transmembrane region" description="Helical" evidence="2">
    <location>
        <begin position="95"/>
        <end position="116"/>
    </location>
</feature>
<evidence type="ECO:0000313" key="3">
    <source>
        <dbReference type="EMBL" id="RPA86733.1"/>
    </source>
</evidence>
<protein>
    <submittedName>
        <fullName evidence="3">Uncharacterized protein</fullName>
    </submittedName>
</protein>
<accession>A0A3N4IKS6</accession>
<keyword evidence="2" id="KW-1133">Transmembrane helix</keyword>
<proteinExistence type="predicted"/>
<keyword evidence="2" id="KW-0812">Transmembrane</keyword>
<feature type="transmembrane region" description="Helical" evidence="2">
    <location>
        <begin position="242"/>
        <end position="260"/>
    </location>
</feature>
<feature type="transmembrane region" description="Helical" evidence="2">
    <location>
        <begin position="281"/>
        <end position="307"/>
    </location>
</feature>
<dbReference type="Proteomes" id="UP000275078">
    <property type="component" value="Unassembled WGS sequence"/>
</dbReference>
<dbReference type="STRING" id="1160509.A0A3N4IKS6"/>
<dbReference type="EMBL" id="ML119648">
    <property type="protein sequence ID" value="RPA86733.1"/>
    <property type="molecule type" value="Genomic_DNA"/>
</dbReference>
<feature type="transmembrane region" description="Helical" evidence="2">
    <location>
        <begin position="319"/>
        <end position="342"/>
    </location>
</feature>